<feature type="chain" id="PRO_5017654329" description="Lipoprotein" evidence="2">
    <location>
        <begin position="19"/>
        <end position="126"/>
    </location>
</feature>
<gene>
    <name evidence="3" type="ORF">C6P37_07570</name>
</gene>
<evidence type="ECO:0000313" key="4">
    <source>
        <dbReference type="Proteomes" id="UP000257014"/>
    </source>
</evidence>
<proteinExistence type="predicted"/>
<dbReference type="AlphaFoldDB" id="A0A3E0K5L7"/>
<dbReference type="Proteomes" id="UP000257014">
    <property type="component" value="Unassembled WGS sequence"/>
</dbReference>
<evidence type="ECO:0000313" key="3">
    <source>
        <dbReference type="EMBL" id="REJ29080.1"/>
    </source>
</evidence>
<organism evidence="3 4">
    <name type="scientific">Caldibacillus debilis</name>
    <dbReference type="NCBI Taxonomy" id="301148"/>
    <lineage>
        <taxon>Bacteria</taxon>
        <taxon>Bacillati</taxon>
        <taxon>Bacillota</taxon>
        <taxon>Bacilli</taxon>
        <taxon>Bacillales</taxon>
        <taxon>Bacillaceae</taxon>
        <taxon>Caldibacillus</taxon>
    </lineage>
</organism>
<feature type="region of interest" description="Disordered" evidence="1">
    <location>
        <begin position="23"/>
        <end position="126"/>
    </location>
</feature>
<comment type="caution">
    <text evidence="3">The sequence shown here is derived from an EMBL/GenBank/DDBJ whole genome shotgun (WGS) entry which is preliminary data.</text>
</comment>
<accession>A0A3E0K5L7</accession>
<evidence type="ECO:0000256" key="2">
    <source>
        <dbReference type="SAM" id="SignalP"/>
    </source>
</evidence>
<dbReference type="EMBL" id="QEWE01000015">
    <property type="protein sequence ID" value="REJ29080.1"/>
    <property type="molecule type" value="Genomic_DNA"/>
</dbReference>
<keyword evidence="2" id="KW-0732">Signal</keyword>
<protein>
    <recommendedName>
        <fullName evidence="5">Lipoprotein</fullName>
    </recommendedName>
</protein>
<feature type="signal peptide" evidence="2">
    <location>
        <begin position="1"/>
        <end position="18"/>
    </location>
</feature>
<evidence type="ECO:0000256" key="1">
    <source>
        <dbReference type="SAM" id="MobiDB-lite"/>
    </source>
</evidence>
<sequence length="126" mass="14151">MRLIRRIGFSLLAFFLLAACNNLDRSPVGKNNSGDDDGIGNTRNVNDPNRNDGNILDDDRNNDGIRDNVNYPKEDGGERVKDKIPNGYRPGVEDPGVPKKGNLRINSNTPRKDVIDEYNDRNNQKQ</sequence>
<name>A0A3E0K5L7_9BACI</name>
<feature type="compositionally biased region" description="Basic and acidic residues" evidence="1">
    <location>
        <begin position="57"/>
        <end position="84"/>
    </location>
</feature>
<reference evidence="3 4" key="1">
    <citation type="submission" date="2018-03" db="EMBL/GenBank/DDBJ databases">
        <authorList>
            <person name="Keele B.F."/>
        </authorList>
    </citation>
    <scope>NUCLEOTIDE SEQUENCE [LARGE SCALE GENOMIC DNA]</scope>
    <source>
        <strain evidence="3">ZCTH4_d</strain>
    </source>
</reference>
<dbReference type="RefSeq" id="WP_061568668.1">
    <property type="nucleotide sequence ID" value="NZ_LQYT01000037.1"/>
</dbReference>
<dbReference type="PROSITE" id="PS51257">
    <property type="entry name" value="PROKAR_LIPOPROTEIN"/>
    <property type="match status" value="1"/>
</dbReference>
<evidence type="ECO:0008006" key="5">
    <source>
        <dbReference type="Google" id="ProtNLM"/>
    </source>
</evidence>
<feature type="compositionally biased region" description="Basic and acidic residues" evidence="1">
    <location>
        <begin position="110"/>
        <end position="126"/>
    </location>
</feature>